<dbReference type="SFLD" id="SFLDS00019">
    <property type="entry name" value="Glutathione_Transferase_(cytos"/>
    <property type="match status" value="1"/>
</dbReference>
<dbReference type="InterPro" id="IPR053823">
    <property type="entry name" value="CLIC_N"/>
</dbReference>
<evidence type="ECO:0000256" key="5">
    <source>
        <dbReference type="ARBA" id="ARBA00022882"/>
    </source>
</evidence>
<dbReference type="InterPro" id="IPR036282">
    <property type="entry name" value="Glutathione-S-Trfase_C_sf"/>
</dbReference>
<evidence type="ECO:0000313" key="18">
    <source>
        <dbReference type="Proteomes" id="UP000002494"/>
    </source>
</evidence>
<name>A0ABK0LRK3_RAT</name>
<feature type="domain" description="GST C-terminal" evidence="16">
    <location>
        <begin position="265"/>
        <end position="405"/>
    </location>
</feature>
<proteinExistence type="inferred from homology"/>
<dbReference type="CDD" id="cd10297">
    <property type="entry name" value="GST_C_CLIC5"/>
    <property type="match status" value="1"/>
</dbReference>
<evidence type="ECO:0000256" key="14">
    <source>
        <dbReference type="RuleBase" id="RU362009"/>
    </source>
</evidence>
<evidence type="ECO:0000256" key="1">
    <source>
        <dbReference type="ARBA" id="ARBA00007655"/>
    </source>
</evidence>
<dbReference type="CDD" id="cd03061">
    <property type="entry name" value="GST_N_CLIC"/>
    <property type="match status" value="1"/>
</dbReference>
<evidence type="ECO:0000256" key="9">
    <source>
        <dbReference type="ARBA" id="ARBA00023136"/>
    </source>
</evidence>
<keyword evidence="6" id="KW-1133">Transmembrane helix</keyword>
<keyword evidence="3 14" id="KW-0963">Cytoplasm</keyword>
<comment type="domain">
    <text evidence="14">Members of this family may change from a globular, soluble state to a state where the N-terminal domain is inserted into the membrane and functions as chloride channel. A conformation change of the N-terminal domain is thought to expose hydrophobic surfaces that trigger membrane insertion.</text>
</comment>
<dbReference type="PROSITE" id="PS50405">
    <property type="entry name" value="GST_CTER"/>
    <property type="match status" value="1"/>
</dbReference>
<dbReference type="Ensembl" id="ENSRNOT00000162595.1">
    <property type="protein sequence ID" value="ENSRNOP00000108591.1"/>
    <property type="gene ID" value="ENSRNOG00000074354.1"/>
</dbReference>
<keyword evidence="10 14" id="KW-0869">Chloride channel</keyword>
<feature type="region of interest" description="Disordered" evidence="15">
    <location>
        <begin position="100"/>
        <end position="129"/>
    </location>
</feature>
<dbReference type="Gene3D" id="3.40.30.10">
    <property type="entry name" value="Glutaredoxin"/>
    <property type="match status" value="1"/>
</dbReference>
<gene>
    <name evidence="17" type="primary">Clic5</name>
</gene>
<evidence type="ECO:0000256" key="8">
    <source>
        <dbReference type="ARBA" id="ARBA00023065"/>
    </source>
</evidence>
<comment type="similarity">
    <text evidence="1 14">Belongs to the chloride channel CLIC family.</text>
</comment>
<evidence type="ECO:0000256" key="6">
    <source>
        <dbReference type="ARBA" id="ARBA00022989"/>
    </source>
</evidence>
<dbReference type="InterPro" id="IPR040079">
    <property type="entry name" value="Glutathione_S-Trfase"/>
</dbReference>
<evidence type="ECO:0000256" key="11">
    <source>
        <dbReference type="ARBA" id="ARBA00023214"/>
    </source>
</evidence>
<evidence type="ECO:0000256" key="15">
    <source>
        <dbReference type="SAM" id="MobiDB-lite"/>
    </source>
</evidence>
<evidence type="ECO:0000256" key="10">
    <source>
        <dbReference type="ARBA" id="ARBA00023173"/>
    </source>
</evidence>
<keyword evidence="18" id="KW-1185">Reference proteome</keyword>
<dbReference type="GeneTree" id="ENSGT00940000156406"/>
<keyword evidence="2 14" id="KW-0813">Transport</keyword>
<dbReference type="PRINTS" id="PR01263">
    <property type="entry name" value="INTCLCHANNEL"/>
</dbReference>
<dbReference type="Proteomes" id="UP000002494">
    <property type="component" value="Chromosome 9"/>
</dbReference>
<dbReference type="SUPFAM" id="SSF52833">
    <property type="entry name" value="Thioredoxin-like"/>
    <property type="match status" value="1"/>
</dbReference>
<dbReference type="Pfam" id="PF13410">
    <property type="entry name" value="GST_C_2"/>
    <property type="match status" value="1"/>
</dbReference>
<dbReference type="PANTHER" id="PTHR45476:SF4">
    <property type="entry name" value="CHLORIDE INTRACELLULAR CHANNEL PROTEIN 5"/>
    <property type="match status" value="1"/>
</dbReference>
<reference evidence="17" key="3">
    <citation type="submission" date="2025-09" db="UniProtKB">
        <authorList>
            <consortium name="Ensembl"/>
        </authorList>
    </citation>
    <scope>IDENTIFICATION</scope>
    <source>
        <strain evidence="17">Brown Norway</strain>
    </source>
</reference>
<dbReference type="InterPro" id="IPR010987">
    <property type="entry name" value="Glutathione-S-Trfase_C-like"/>
</dbReference>
<dbReference type="InterPro" id="IPR042069">
    <property type="entry name" value="CLIC5_C_GST"/>
</dbReference>
<dbReference type="Gene3D" id="1.20.1050.10">
    <property type="match status" value="1"/>
</dbReference>
<dbReference type="SUPFAM" id="SSF47616">
    <property type="entry name" value="GST C-terminal domain-like"/>
    <property type="match status" value="1"/>
</dbReference>
<keyword evidence="12 14" id="KW-0407">Ion channel</keyword>
<keyword evidence="8 14" id="KW-0406">Ion transport</keyword>
<dbReference type="Pfam" id="PF22441">
    <property type="entry name" value="CLIC-like_N"/>
    <property type="match status" value="1"/>
</dbReference>
<sequence length="415" mass="46983">MNEDYANINEDYADIYDTIQKRTTDEAPALQEENDAPLYDRVHEDVWTENNLYATRLESQEYDYLSPYVSKSDEVTPTSLEPEADGYLLPDEVYSELREVEDVSVGDSNSPSQDPEPYVWEKPQENERSVKEELEEVPSLLSFRVQHSKVLATNQEDSPTCPSAAAGLEEKTAASSSPEIFLFVKAGIDGESIGNCPFSQRLFMILWLKGVVFNVTTVDLKRKPADLHNLAPGTHPPFLTFNGDVKTDVNKIEEFLEETLTPEKYPKLAARHRESNTAGIDIFSKFSAYIKNTKQQNNAALERGLTKALRKLDDYLNTPLPEEIDTNTHGDEKGSQRKFLDGDELTLADCNLLPKLHVVKIVAKKYRNYDIPAEMTGLWRYLKNAYARDEFTNTCAADSEIELAYADVARRLSRS</sequence>
<dbReference type="PANTHER" id="PTHR45476">
    <property type="entry name" value="CHLORIDE INTRACELLULAR CHANNEL PROTEIN 6-RELATED"/>
    <property type="match status" value="1"/>
</dbReference>
<evidence type="ECO:0000256" key="13">
    <source>
        <dbReference type="ARBA" id="ARBA00024167"/>
    </source>
</evidence>
<protein>
    <recommendedName>
        <fullName evidence="14">Chloride intracellular channel protein</fullName>
    </recommendedName>
</protein>
<dbReference type="InterPro" id="IPR002946">
    <property type="entry name" value="CLIC"/>
</dbReference>
<comment type="catalytic activity">
    <reaction evidence="13">
        <text>chloride(in) = chloride(out)</text>
        <dbReference type="Rhea" id="RHEA:29823"/>
        <dbReference type="ChEBI" id="CHEBI:17996"/>
    </reaction>
</comment>
<dbReference type="InterPro" id="IPR036249">
    <property type="entry name" value="Thioredoxin-like_sf"/>
</dbReference>
<evidence type="ECO:0000256" key="12">
    <source>
        <dbReference type="ARBA" id="ARBA00023303"/>
    </source>
</evidence>
<dbReference type="SFLD" id="SFLDG00358">
    <property type="entry name" value="Main_(cytGST)"/>
    <property type="match status" value="1"/>
</dbReference>
<evidence type="ECO:0000313" key="17">
    <source>
        <dbReference type="Ensembl" id="ENSRNOP00000108591.1"/>
    </source>
</evidence>
<comment type="subcellular location">
    <subcellularLocation>
        <location evidence="14">Membrane</location>
        <topology evidence="14">Single-pass membrane protein</topology>
    </subcellularLocation>
    <subcellularLocation>
        <location evidence="14">Cytoplasm</location>
    </subcellularLocation>
</comment>
<reference evidence="17" key="1">
    <citation type="submission" date="2024-01" db="EMBL/GenBank/DDBJ databases">
        <title>GRCr8: a new rat reference genome assembly contstructed from accurate long reads and long range scaffolding.</title>
        <authorList>
            <person name="Doris P.A."/>
            <person name="Kalbfleisch T."/>
            <person name="Li K."/>
            <person name="Howe K."/>
            <person name="Wood J."/>
        </authorList>
    </citation>
    <scope>NUCLEOTIDE SEQUENCE [LARGE SCALE GENOMIC DNA]</scope>
    <source>
        <strain evidence="17">Brown Norway</strain>
    </source>
</reference>
<evidence type="ECO:0000256" key="4">
    <source>
        <dbReference type="ARBA" id="ARBA00022692"/>
    </source>
</evidence>
<reference evidence="17" key="2">
    <citation type="submission" date="2025-08" db="UniProtKB">
        <authorList>
            <consortium name="Ensembl"/>
        </authorList>
    </citation>
    <scope>IDENTIFICATION</scope>
    <source>
        <strain evidence="17">Brown Norway</strain>
    </source>
</reference>
<evidence type="ECO:0000256" key="3">
    <source>
        <dbReference type="ARBA" id="ARBA00022490"/>
    </source>
</evidence>
<keyword evidence="5 14" id="KW-0851">Voltage-gated channel</keyword>
<keyword evidence="11 14" id="KW-0868">Chloride</keyword>
<dbReference type="NCBIfam" id="TIGR00862">
    <property type="entry name" value="O-ClC"/>
    <property type="match status" value="1"/>
</dbReference>
<keyword evidence="7" id="KW-0560">Oxidoreductase</keyword>
<keyword evidence="4" id="KW-0812">Transmembrane</keyword>
<evidence type="ECO:0000259" key="16">
    <source>
        <dbReference type="PROSITE" id="PS50405"/>
    </source>
</evidence>
<organism evidence="17 18">
    <name type="scientific">Rattus norvegicus</name>
    <name type="common">Rat</name>
    <dbReference type="NCBI Taxonomy" id="10116"/>
    <lineage>
        <taxon>Eukaryota</taxon>
        <taxon>Metazoa</taxon>
        <taxon>Chordata</taxon>
        <taxon>Craniata</taxon>
        <taxon>Vertebrata</taxon>
        <taxon>Euteleostomi</taxon>
        <taxon>Mammalia</taxon>
        <taxon>Eutheria</taxon>
        <taxon>Euarchontoglires</taxon>
        <taxon>Glires</taxon>
        <taxon>Rodentia</taxon>
        <taxon>Myomorpha</taxon>
        <taxon>Muroidea</taxon>
        <taxon>Muridae</taxon>
        <taxon>Murinae</taxon>
        <taxon>Rattus</taxon>
    </lineage>
</organism>
<evidence type="ECO:0000256" key="7">
    <source>
        <dbReference type="ARBA" id="ARBA00023002"/>
    </source>
</evidence>
<evidence type="ECO:0000256" key="2">
    <source>
        <dbReference type="ARBA" id="ARBA00022448"/>
    </source>
</evidence>
<accession>A0ABK0LRK3</accession>
<keyword evidence="9" id="KW-0472">Membrane</keyword>